<organism evidence="5 6">
    <name type="scientific">Paenibacillus typhae</name>
    <dbReference type="NCBI Taxonomy" id="1174501"/>
    <lineage>
        <taxon>Bacteria</taxon>
        <taxon>Bacillati</taxon>
        <taxon>Bacillota</taxon>
        <taxon>Bacilli</taxon>
        <taxon>Bacillales</taxon>
        <taxon>Paenibacillaceae</taxon>
        <taxon>Paenibacillus</taxon>
    </lineage>
</organism>
<dbReference type="PROSITE" id="PS50893">
    <property type="entry name" value="ABC_TRANSPORTER_2"/>
    <property type="match status" value="1"/>
</dbReference>
<keyword evidence="6" id="KW-1185">Reference proteome</keyword>
<dbReference type="SMART" id="SM00382">
    <property type="entry name" value="AAA"/>
    <property type="match status" value="1"/>
</dbReference>
<evidence type="ECO:0000313" key="5">
    <source>
        <dbReference type="EMBL" id="SDJ26755.1"/>
    </source>
</evidence>
<dbReference type="InterPro" id="IPR017871">
    <property type="entry name" value="ABC_transporter-like_CS"/>
</dbReference>
<dbReference type="Gene3D" id="3.40.50.300">
    <property type="entry name" value="P-loop containing nucleotide triphosphate hydrolases"/>
    <property type="match status" value="1"/>
</dbReference>
<dbReference type="InterPro" id="IPR027417">
    <property type="entry name" value="P-loop_NTPase"/>
</dbReference>
<evidence type="ECO:0000256" key="3">
    <source>
        <dbReference type="ARBA" id="ARBA00022840"/>
    </source>
</evidence>
<sequence>MTAVIKEQKSFIAEHRPLQESKAREVMLSLSDCSLSFGEVQVLNRVNLDVYRNEFISILGPSGCGKSTMLRLMLQLLGPDKGGKVTYASSDLSLGMVFQKPVLMPWLTALQNVTLPLELGNKKKFTKQEAREKAESALRLVGLQDFMNHFPHQLSGGMQQRAAIARALAADPAVLLMDEPFGALDELTREKLNFELLRLWESPETSLSSIVMVTHSIQESVLLSDRVVMMSPRPAGVTDIIPVPLPSPREAGMEELPEFHYTVKELRKRVKHL</sequence>
<dbReference type="EMBL" id="FNDX01000014">
    <property type="protein sequence ID" value="SDJ26755.1"/>
    <property type="molecule type" value="Genomic_DNA"/>
</dbReference>
<protein>
    <submittedName>
        <fullName evidence="5">NitT/TauT family transport system ATP-binding protein</fullName>
    </submittedName>
</protein>
<evidence type="ECO:0000313" key="6">
    <source>
        <dbReference type="Proteomes" id="UP000199050"/>
    </source>
</evidence>
<dbReference type="InterPro" id="IPR003593">
    <property type="entry name" value="AAA+_ATPase"/>
</dbReference>
<dbReference type="GO" id="GO:0016887">
    <property type="term" value="F:ATP hydrolysis activity"/>
    <property type="evidence" value="ECO:0007669"/>
    <property type="project" value="InterPro"/>
</dbReference>
<dbReference type="AlphaFoldDB" id="A0A1G8SDD0"/>
<name>A0A1G8SDD0_9BACL</name>
<proteinExistence type="predicted"/>
<gene>
    <name evidence="5" type="ORF">SAMN05216192_11441</name>
</gene>
<keyword evidence="1" id="KW-0813">Transport</keyword>
<dbReference type="PANTHER" id="PTHR42788:SF13">
    <property type="entry name" value="ALIPHATIC SULFONATES IMPORT ATP-BINDING PROTEIN SSUB"/>
    <property type="match status" value="1"/>
</dbReference>
<dbReference type="PROSITE" id="PS00211">
    <property type="entry name" value="ABC_TRANSPORTER_1"/>
    <property type="match status" value="1"/>
</dbReference>
<dbReference type="STRING" id="1174501.SAMN05216192_11441"/>
<keyword evidence="3 5" id="KW-0067">ATP-binding</keyword>
<dbReference type="OrthoDB" id="2555964at2"/>
<dbReference type="Pfam" id="PF00005">
    <property type="entry name" value="ABC_tran"/>
    <property type="match status" value="1"/>
</dbReference>
<feature type="domain" description="ABC transporter" evidence="4">
    <location>
        <begin position="28"/>
        <end position="257"/>
    </location>
</feature>
<dbReference type="Proteomes" id="UP000199050">
    <property type="component" value="Unassembled WGS sequence"/>
</dbReference>
<reference evidence="6" key="1">
    <citation type="submission" date="2016-10" db="EMBL/GenBank/DDBJ databases">
        <authorList>
            <person name="Varghese N."/>
            <person name="Submissions S."/>
        </authorList>
    </citation>
    <scope>NUCLEOTIDE SEQUENCE [LARGE SCALE GENOMIC DNA]</scope>
    <source>
        <strain evidence="6">CGMCC 1.11012</strain>
    </source>
</reference>
<dbReference type="PANTHER" id="PTHR42788">
    <property type="entry name" value="TAURINE IMPORT ATP-BINDING PROTEIN-RELATED"/>
    <property type="match status" value="1"/>
</dbReference>
<dbReference type="GO" id="GO:0005524">
    <property type="term" value="F:ATP binding"/>
    <property type="evidence" value="ECO:0007669"/>
    <property type="project" value="UniProtKB-KW"/>
</dbReference>
<dbReference type="SUPFAM" id="SSF52540">
    <property type="entry name" value="P-loop containing nucleoside triphosphate hydrolases"/>
    <property type="match status" value="1"/>
</dbReference>
<accession>A0A1G8SDD0</accession>
<evidence type="ECO:0000256" key="1">
    <source>
        <dbReference type="ARBA" id="ARBA00022448"/>
    </source>
</evidence>
<dbReference type="RefSeq" id="WP_090715012.1">
    <property type="nucleotide sequence ID" value="NZ_CBCSKY010000016.1"/>
</dbReference>
<evidence type="ECO:0000259" key="4">
    <source>
        <dbReference type="PROSITE" id="PS50893"/>
    </source>
</evidence>
<keyword evidence="2" id="KW-0547">Nucleotide-binding</keyword>
<dbReference type="InterPro" id="IPR050166">
    <property type="entry name" value="ABC_transporter_ATP-bind"/>
</dbReference>
<dbReference type="InterPro" id="IPR003439">
    <property type="entry name" value="ABC_transporter-like_ATP-bd"/>
</dbReference>
<evidence type="ECO:0000256" key="2">
    <source>
        <dbReference type="ARBA" id="ARBA00022741"/>
    </source>
</evidence>